<dbReference type="OrthoDB" id="10261598at2759"/>
<dbReference type="PROSITE" id="PS60002">
    <property type="entry name" value="PHOSPHOKETOLASE_1"/>
    <property type="match status" value="1"/>
</dbReference>
<dbReference type="EC" id="3.1.22.1" evidence="4"/>
<evidence type="ECO:0000256" key="6">
    <source>
        <dbReference type="ARBA" id="ARBA00022703"/>
    </source>
</evidence>
<dbReference type="PANTHER" id="PTHR10858">
    <property type="entry name" value="DEOXYRIBONUCLEASE II"/>
    <property type="match status" value="1"/>
</dbReference>
<dbReference type="PANTHER" id="PTHR10858:SF9">
    <property type="entry name" value="DEOXYRIBONUCLEASE-2-ALPHA"/>
    <property type="match status" value="1"/>
</dbReference>
<gene>
    <name evidence="21" type="primary">dnase2</name>
    <name evidence="21" type="ORF">DAT39_011988</name>
</gene>
<evidence type="ECO:0000256" key="18">
    <source>
        <dbReference type="ARBA" id="ARBA00045381"/>
    </source>
</evidence>
<name>A0A8J4UFG0_CLAMG</name>
<keyword evidence="7" id="KW-0540">Nuclease</keyword>
<proteinExistence type="inferred from homology"/>
<evidence type="ECO:0000256" key="16">
    <source>
        <dbReference type="ARBA" id="ARBA00041918"/>
    </source>
</evidence>
<evidence type="ECO:0000256" key="14">
    <source>
        <dbReference type="ARBA" id="ARBA00039868"/>
    </source>
</evidence>
<evidence type="ECO:0000256" key="5">
    <source>
        <dbReference type="ARBA" id="ARBA00022473"/>
    </source>
</evidence>
<keyword evidence="12" id="KW-0325">Glycoprotein</keyword>
<evidence type="ECO:0000256" key="9">
    <source>
        <dbReference type="ARBA" id="ARBA00022759"/>
    </source>
</evidence>
<keyword evidence="10" id="KW-0378">Hydrolase</keyword>
<keyword evidence="22" id="KW-1185">Reference proteome</keyword>
<evidence type="ECO:0000256" key="19">
    <source>
        <dbReference type="SAM" id="MobiDB-lite"/>
    </source>
</evidence>
<accession>A0A8J4UFG0</accession>
<evidence type="ECO:0000256" key="7">
    <source>
        <dbReference type="ARBA" id="ARBA00022722"/>
    </source>
</evidence>
<evidence type="ECO:0000256" key="10">
    <source>
        <dbReference type="ARBA" id="ARBA00022801"/>
    </source>
</evidence>
<evidence type="ECO:0000256" key="3">
    <source>
        <dbReference type="ARBA" id="ARBA00007527"/>
    </source>
</evidence>
<evidence type="ECO:0000256" key="12">
    <source>
        <dbReference type="ARBA" id="ARBA00023180"/>
    </source>
</evidence>
<dbReference type="EMBL" id="QNUK01000204">
    <property type="protein sequence ID" value="KAF5898314.1"/>
    <property type="molecule type" value="Genomic_DNA"/>
</dbReference>
<evidence type="ECO:0000256" key="2">
    <source>
        <dbReference type="ARBA" id="ARBA00004371"/>
    </source>
</evidence>
<dbReference type="GO" id="GO:0005975">
    <property type="term" value="P:carbohydrate metabolic process"/>
    <property type="evidence" value="ECO:0007669"/>
    <property type="project" value="InterPro"/>
</dbReference>
<keyword evidence="13" id="KW-0458">Lysosome</keyword>
<keyword evidence="9" id="KW-0255">Endonuclease</keyword>
<dbReference type="Proteomes" id="UP000727407">
    <property type="component" value="Unassembled WGS sequence"/>
</dbReference>
<evidence type="ECO:0000256" key="17">
    <source>
        <dbReference type="ARBA" id="ARBA00043033"/>
    </source>
</evidence>
<evidence type="ECO:0000256" key="8">
    <source>
        <dbReference type="ARBA" id="ARBA00022729"/>
    </source>
</evidence>
<evidence type="ECO:0000256" key="15">
    <source>
        <dbReference type="ARBA" id="ARBA00041393"/>
    </source>
</evidence>
<keyword evidence="5" id="KW-0217">Developmental protein</keyword>
<dbReference type="GO" id="GO:0016832">
    <property type="term" value="F:aldehyde-lyase activity"/>
    <property type="evidence" value="ECO:0007669"/>
    <property type="project" value="InterPro"/>
</dbReference>
<dbReference type="GO" id="GO:0004531">
    <property type="term" value="F:deoxyribonuclease II activity"/>
    <property type="evidence" value="ECO:0007669"/>
    <property type="project" value="UniProtKB-EC"/>
</dbReference>
<evidence type="ECO:0000313" key="21">
    <source>
        <dbReference type="EMBL" id="KAF5898314.1"/>
    </source>
</evidence>
<evidence type="ECO:0000256" key="11">
    <source>
        <dbReference type="ARBA" id="ARBA00023157"/>
    </source>
</evidence>
<comment type="function">
    <text evidence="18">Hydrolyzes DNA under acidic conditions with a preference for double-stranded DNA. Plays a major role in the clearance of nucleic acids generated through apoptosis, hence preventing autoinflammation. Necessary for proper fetal development and for definitive erythropoiesis in fetal liver and bone marrow, where it degrades nuclear DNA expelled from erythroid precursor cells.</text>
</comment>
<keyword evidence="6" id="KW-0053">Apoptosis</keyword>
<dbReference type="InterPro" id="IPR019790">
    <property type="entry name" value="Xul5P/Fru6P_PKetolase_CS"/>
</dbReference>
<evidence type="ECO:0000256" key="1">
    <source>
        <dbReference type="ARBA" id="ARBA00000447"/>
    </source>
</evidence>
<comment type="subcellular location">
    <subcellularLocation>
        <location evidence="2">Lysosome</location>
    </subcellularLocation>
</comment>
<keyword evidence="11" id="KW-1015">Disulfide bond</keyword>
<feature type="chain" id="PRO_5035316364" description="Deoxyribonuclease-2-alpha" evidence="20">
    <location>
        <begin position="16"/>
        <end position="246"/>
    </location>
</feature>
<dbReference type="GO" id="GO:0005764">
    <property type="term" value="C:lysosome"/>
    <property type="evidence" value="ECO:0007669"/>
    <property type="project" value="UniProtKB-SubCell"/>
</dbReference>
<dbReference type="AlphaFoldDB" id="A0A8J4UFG0"/>
<feature type="signal peptide" evidence="20">
    <location>
        <begin position="1"/>
        <end position="15"/>
    </location>
</feature>
<protein>
    <recommendedName>
        <fullName evidence="14">Deoxyribonuclease-2-alpha</fullName>
        <ecNumber evidence="4">3.1.22.1</ecNumber>
    </recommendedName>
    <alternativeName>
        <fullName evidence="15">Acid DNase</fullName>
    </alternativeName>
    <alternativeName>
        <fullName evidence="17">Deoxyribonuclease II alpha</fullName>
    </alternativeName>
    <alternativeName>
        <fullName evidence="16">Lysosomal DNase II</fullName>
    </alternativeName>
</protein>
<comment type="caution">
    <text evidence="21">The sequence shown here is derived from an EMBL/GenBank/DDBJ whole genome shotgun (WGS) entry which is preliminary data.</text>
</comment>
<reference evidence="21" key="1">
    <citation type="submission" date="2020-07" db="EMBL/GenBank/DDBJ databases">
        <title>Clarias magur genome sequencing, assembly and annotation.</title>
        <authorList>
            <person name="Kushwaha B."/>
            <person name="Kumar R."/>
            <person name="Das P."/>
            <person name="Joshi C.G."/>
            <person name="Kumar D."/>
            <person name="Nagpure N.S."/>
            <person name="Pandey M."/>
            <person name="Agarwal S."/>
            <person name="Srivastava S."/>
            <person name="Singh M."/>
            <person name="Sahoo L."/>
            <person name="Jayasankar P."/>
            <person name="Meher P.K."/>
            <person name="Koringa P.G."/>
            <person name="Iquebal M.A."/>
            <person name="Das S.P."/>
            <person name="Bit A."/>
            <person name="Patnaik S."/>
            <person name="Patel N."/>
            <person name="Shah T.M."/>
            <person name="Hinsu A."/>
            <person name="Jena J.K."/>
        </authorList>
    </citation>
    <scope>NUCLEOTIDE SEQUENCE</scope>
    <source>
        <strain evidence="21">CIFAMagur01</strain>
        <tissue evidence="21">Testis</tissue>
    </source>
</reference>
<evidence type="ECO:0000256" key="4">
    <source>
        <dbReference type="ARBA" id="ARBA00012036"/>
    </source>
</evidence>
<evidence type="ECO:0000256" key="20">
    <source>
        <dbReference type="SAM" id="SignalP"/>
    </source>
</evidence>
<evidence type="ECO:0000313" key="22">
    <source>
        <dbReference type="Proteomes" id="UP000727407"/>
    </source>
</evidence>
<sequence length="246" mass="27260">MFVFLLLFLLQPVEGTNTTISCFDDQGNAVDWFYLYKLPHSHQQAQEEGLKYLILQEQSEGWVESAGLVRDMTGALGRSLGPLYEGGELGYILYNDQPPEQGRSPGDANRSGGHTKGAVLFDSRQGFWLVHSTPHFPPLRTEGKFSYPDTGIHNGQNFICVTYPLERFNVIGEQLKINQPHVYDCDVPASLASSVPTMVELCKHRHLQENSSLADASFSTPNRSVSLLSLAGNEFISFAKGASFDN</sequence>
<evidence type="ECO:0000256" key="13">
    <source>
        <dbReference type="ARBA" id="ARBA00023228"/>
    </source>
</evidence>
<dbReference type="InterPro" id="IPR004947">
    <property type="entry name" value="DNase_II"/>
</dbReference>
<comment type="catalytic activity">
    <reaction evidence="1">
        <text>Endonucleolytic cleavage to nucleoside 3'-phosphates and 3'-phosphooligonucleotide end-products.</text>
        <dbReference type="EC" id="3.1.22.1"/>
    </reaction>
</comment>
<keyword evidence="8 20" id="KW-0732">Signal</keyword>
<dbReference type="GO" id="GO:0006309">
    <property type="term" value="P:apoptotic DNA fragmentation"/>
    <property type="evidence" value="ECO:0007669"/>
    <property type="project" value="TreeGrafter"/>
</dbReference>
<organism evidence="21 22">
    <name type="scientific">Clarias magur</name>
    <name type="common">Asian catfish</name>
    <name type="synonym">Macropteronotus magur</name>
    <dbReference type="NCBI Taxonomy" id="1594786"/>
    <lineage>
        <taxon>Eukaryota</taxon>
        <taxon>Metazoa</taxon>
        <taxon>Chordata</taxon>
        <taxon>Craniata</taxon>
        <taxon>Vertebrata</taxon>
        <taxon>Euteleostomi</taxon>
        <taxon>Actinopterygii</taxon>
        <taxon>Neopterygii</taxon>
        <taxon>Teleostei</taxon>
        <taxon>Ostariophysi</taxon>
        <taxon>Siluriformes</taxon>
        <taxon>Clariidae</taxon>
        <taxon>Clarias</taxon>
    </lineage>
</organism>
<feature type="non-terminal residue" evidence="21">
    <location>
        <position position="246"/>
    </location>
</feature>
<comment type="similarity">
    <text evidence="3">Belongs to the DNase II family.</text>
</comment>
<dbReference type="Pfam" id="PF03265">
    <property type="entry name" value="DNase_II"/>
    <property type="match status" value="1"/>
</dbReference>
<feature type="region of interest" description="Disordered" evidence="19">
    <location>
        <begin position="95"/>
        <end position="115"/>
    </location>
</feature>